<keyword evidence="3" id="KW-1185">Reference proteome</keyword>
<protein>
    <submittedName>
        <fullName evidence="2">Uncharacterized protein</fullName>
    </submittedName>
</protein>
<feature type="region of interest" description="Disordered" evidence="1">
    <location>
        <begin position="312"/>
        <end position="373"/>
    </location>
</feature>
<dbReference type="AlphaFoldDB" id="A0A072PN55"/>
<evidence type="ECO:0000256" key="1">
    <source>
        <dbReference type="SAM" id="MobiDB-lite"/>
    </source>
</evidence>
<proteinExistence type="predicted"/>
<dbReference type="RefSeq" id="XP_013263866.1">
    <property type="nucleotide sequence ID" value="XM_013408412.1"/>
</dbReference>
<evidence type="ECO:0000313" key="3">
    <source>
        <dbReference type="Proteomes" id="UP000027920"/>
    </source>
</evidence>
<dbReference type="OrthoDB" id="4112397at2759"/>
<dbReference type="Proteomes" id="UP000027920">
    <property type="component" value="Unassembled WGS sequence"/>
</dbReference>
<feature type="compositionally biased region" description="Polar residues" evidence="1">
    <location>
        <begin position="314"/>
        <end position="323"/>
    </location>
</feature>
<dbReference type="VEuPathDB" id="FungiDB:A1O9_02841"/>
<evidence type="ECO:0000313" key="2">
    <source>
        <dbReference type="EMBL" id="KEF61276.1"/>
    </source>
</evidence>
<name>A0A072PN55_9EURO</name>
<dbReference type="HOGENOM" id="CLU_634648_0_0_1"/>
<dbReference type="EMBL" id="AMGV01000002">
    <property type="protein sequence ID" value="KEF61276.1"/>
    <property type="molecule type" value="Genomic_DNA"/>
</dbReference>
<comment type="caution">
    <text evidence="2">The sequence shown here is derived from an EMBL/GenBank/DDBJ whole genome shotgun (WGS) entry which is preliminary data.</text>
</comment>
<gene>
    <name evidence="2" type="ORF">A1O9_02841</name>
</gene>
<dbReference type="GeneID" id="25277782"/>
<organism evidence="2 3">
    <name type="scientific">Exophiala aquamarina CBS 119918</name>
    <dbReference type="NCBI Taxonomy" id="1182545"/>
    <lineage>
        <taxon>Eukaryota</taxon>
        <taxon>Fungi</taxon>
        <taxon>Dikarya</taxon>
        <taxon>Ascomycota</taxon>
        <taxon>Pezizomycotina</taxon>
        <taxon>Eurotiomycetes</taxon>
        <taxon>Chaetothyriomycetidae</taxon>
        <taxon>Chaetothyriales</taxon>
        <taxon>Herpotrichiellaceae</taxon>
        <taxon>Exophiala</taxon>
    </lineage>
</organism>
<accession>A0A072PN55</accession>
<dbReference type="STRING" id="1182545.A0A072PN55"/>
<reference evidence="2 3" key="1">
    <citation type="submission" date="2013-03" db="EMBL/GenBank/DDBJ databases">
        <title>The Genome Sequence of Exophiala aquamarina CBS 119918.</title>
        <authorList>
            <consortium name="The Broad Institute Genomics Platform"/>
            <person name="Cuomo C."/>
            <person name="de Hoog S."/>
            <person name="Gorbushina A."/>
            <person name="Walker B."/>
            <person name="Young S.K."/>
            <person name="Zeng Q."/>
            <person name="Gargeya S."/>
            <person name="Fitzgerald M."/>
            <person name="Haas B."/>
            <person name="Abouelleil A."/>
            <person name="Allen A.W."/>
            <person name="Alvarado L."/>
            <person name="Arachchi H.M."/>
            <person name="Berlin A.M."/>
            <person name="Chapman S.B."/>
            <person name="Gainer-Dewar J."/>
            <person name="Goldberg J."/>
            <person name="Griggs A."/>
            <person name="Gujja S."/>
            <person name="Hansen M."/>
            <person name="Howarth C."/>
            <person name="Imamovic A."/>
            <person name="Ireland A."/>
            <person name="Larimer J."/>
            <person name="McCowan C."/>
            <person name="Murphy C."/>
            <person name="Pearson M."/>
            <person name="Poon T.W."/>
            <person name="Priest M."/>
            <person name="Roberts A."/>
            <person name="Saif S."/>
            <person name="Shea T."/>
            <person name="Sisk P."/>
            <person name="Sykes S."/>
            <person name="Wortman J."/>
            <person name="Nusbaum C."/>
            <person name="Birren B."/>
        </authorList>
    </citation>
    <scope>NUCLEOTIDE SEQUENCE [LARGE SCALE GENOMIC DNA]</scope>
    <source>
        <strain evidence="2 3">CBS 119918</strain>
    </source>
</reference>
<sequence length="432" mass="48367">MQNMEIQYDWESFVKDREGVFDREISSAVEDRSLSETQGTPGIVKQSSIIGVTSVWNHGTEDAAMARYHDANSGSQGPAEVAINRFFHETDISMCEGDERRSWTHSSIQGSDVSMLTALVRQAPHFSQEAHAIEAPSMIGNRSSLTQDIIRLHPLKHETEEDGTHSNGYEERGAGLYESTVLQWVDSISGEEVFAPNEPSDHCSSQDILLGLYLGTTITDDGLLSNIQDAIYDSTEEDNLLDFPMPLSTTESEHLSNSSLSEVLGNDHLLWHMWKRRGSVAPRGEQDAEGMRTLYESDPDMKLFSKDWGVDASEMSSSSNQDPMLQEMSSRSRKTSSPTSPMSERRSYFGPTRSSSSYSSSGQASPDPKLQRRGSIMKRFPWGGRQHSSELTGLEMTNLNGRDFEVKRRRTMDDYATMEKETHGDDSNEMLF</sequence>